<gene>
    <name evidence="10" type="primary">107362739</name>
</gene>
<feature type="compositionally biased region" description="Polar residues" evidence="8">
    <location>
        <begin position="264"/>
        <end position="284"/>
    </location>
</feature>
<dbReference type="GO" id="GO:0012505">
    <property type="term" value="C:endomembrane system"/>
    <property type="evidence" value="ECO:0007669"/>
    <property type="project" value="UniProtKB-SubCell"/>
</dbReference>
<dbReference type="STRING" id="32264.T1KB02"/>
<sequence length="415" mass="45756">MTLPTTVNHHNSSSLSTSRNRRLLILINPFSGSGKAPNKFKKKVQPILQEAGITHQVITTNYKNGAQDLIKDLTDIYHWDGIVVVSGDGLLFEVFNGLMLRDDWQKAIQIPVGIIPAGSGNGLAATLDFKTSSNDTPDPITSGALNAVFGKPCPVDLVEVSLPRQKLYSFLSVGWGLISDIDIESEGLRFIGDSRFVLWSIYRSFVPKTYRGRLSYLPVDNKTLTNLKKHGSDTIEIEVKQTGDNNETNSSKRHEEPSNDTHNDSGNVGENDDACSSPSPNQNDYIPPLWEAVPSNWTTIEDDFIMVQSASQSHLSPTVHFAPHSELADGIIWLAYITSKVSIKNLLRFLSSLESARHTDLPYVKIIPVRAFRLEPLTSGGTLSIDGEAFDPQPCQVQILPSMGKIFIRDADQIS</sequence>
<dbReference type="Pfam" id="PF19279">
    <property type="entry name" value="YegS_C"/>
    <property type="match status" value="1"/>
</dbReference>
<dbReference type="eggNOG" id="KOG1116">
    <property type="taxonomic scope" value="Eukaryota"/>
</dbReference>
<evidence type="ECO:0000256" key="8">
    <source>
        <dbReference type="SAM" id="MobiDB-lite"/>
    </source>
</evidence>
<dbReference type="InterPro" id="IPR017438">
    <property type="entry name" value="ATP-NAD_kinase_N"/>
</dbReference>
<dbReference type="GO" id="GO:0016020">
    <property type="term" value="C:membrane"/>
    <property type="evidence" value="ECO:0007669"/>
    <property type="project" value="TreeGrafter"/>
</dbReference>
<dbReference type="HOGENOM" id="CLU_013399_1_0_1"/>
<dbReference type="InterPro" id="IPR001206">
    <property type="entry name" value="Diacylglycerol_kinase_cat_dom"/>
</dbReference>
<evidence type="ECO:0000256" key="6">
    <source>
        <dbReference type="ARBA" id="ARBA00023136"/>
    </source>
</evidence>
<dbReference type="GO" id="GO:0046512">
    <property type="term" value="P:sphingosine biosynthetic process"/>
    <property type="evidence" value="ECO:0007669"/>
    <property type="project" value="TreeGrafter"/>
</dbReference>
<dbReference type="Gene3D" id="3.40.50.10330">
    <property type="entry name" value="Probable inorganic polyphosphate/atp-NAD kinase, domain 1"/>
    <property type="match status" value="1"/>
</dbReference>
<evidence type="ECO:0000259" key="9">
    <source>
        <dbReference type="PROSITE" id="PS50146"/>
    </source>
</evidence>
<dbReference type="PROSITE" id="PS50146">
    <property type="entry name" value="DAGK"/>
    <property type="match status" value="1"/>
</dbReference>
<keyword evidence="6" id="KW-0472">Membrane</keyword>
<keyword evidence="5" id="KW-0067">ATP-binding</keyword>
<dbReference type="GO" id="GO:0008481">
    <property type="term" value="F:sphingosine kinase activity"/>
    <property type="evidence" value="ECO:0007669"/>
    <property type="project" value="UniProtKB-EC"/>
</dbReference>
<keyword evidence="2" id="KW-0808">Transferase</keyword>
<dbReference type="Gene3D" id="2.60.200.40">
    <property type="match status" value="1"/>
</dbReference>
<keyword evidence="4" id="KW-0418">Kinase</keyword>
<reference evidence="11" key="1">
    <citation type="submission" date="2011-08" db="EMBL/GenBank/DDBJ databases">
        <authorList>
            <person name="Rombauts S."/>
        </authorList>
    </citation>
    <scope>NUCLEOTIDE SEQUENCE</scope>
    <source>
        <strain evidence="11">London</strain>
    </source>
</reference>
<comment type="subcellular location">
    <subcellularLocation>
        <location evidence="1">Endomembrane system</location>
    </subcellularLocation>
</comment>
<evidence type="ECO:0000256" key="2">
    <source>
        <dbReference type="ARBA" id="ARBA00022679"/>
    </source>
</evidence>
<evidence type="ECO:0000256" key="1">
    <source>
        <dbReference type="ARBA" id="ARBA00004308"/>
    </source>
</evidence>
<dbReference type="EMBL" id="CAEY01001943">
    <property type="status" value="NOT_ANNOTATED_CDS"/>
    <property type="molecule type" value="Genomic_DNA"/>
</dbReference>
<proteinExistence type="predicted"/>
<evidence type="ECO:0000256" key="3">
    <source>
        <dbReference type="ARBA" id="ARBA00022741"/>
    </source>
</evidence>
<dbReference type="AlphaFoldDB" id="T1KB02"/>
<dbReference type="GO" id="GO:0005737">
    <property type="term" value="C:cytoplasm"/>
    <property type="evidence" value="ECO:0007669"/>
    <property type="project" value="TreeGrafter"/>
</dbReference>
<evidence type="ECO:0000313" key="11">
    <source>
        <dbReference type="Proteomes" id="UP000015104"/>
    </source>
</evidence>
<dbReference type="OrthoDB" id="3853857at2759"/>
<feature type="compositionally biased region" description="Basic and acidic residues" evidence="8">
    <location>
        <begin position="250"/>
        <end position="263"/>
    </location>
</feature>
<feature type="domain" description="DAGKc" evidence="9">
    <location>
        <begin position="18"/>
        <end position="164"/>
    </location>
</feature>
<dbReference type="Pfam" id="PF00781">
    <property type="entry name" value="DAGK_cat"/>
    <property type="match status" value="1"/>
</dbReference>
<evidence type="ECO:0000313" key="10">
    <source>
        <dbReference type="EnsemblMetazoa" id="tetur08g02370.1"/>
    </source>
</evidence>
<dbReference type="InterPro" id="IPR050187">
    <property type="entry name" value="Lipid_Phosphate_FormReg"/>
</dbReference>
<protein>
    <recommendedName>
        <fullName evidence="7">sphingosine kinase</fullName>
        <ecNumber evidence="7">2.7.1.91</ecNumber>
    </recommendedName>
</protein>
<evidence type="ECO:0000256" key="4">
    <source>
        <dbReference type="ARBA" id="ARBA00022777"/>
    </source>
</evidence>
<dbReference type="GO" id="GO:0005524">
    <property type="term" value="F:ATP binding"/>
    <property type="evidence" value="ECO:0007669"/>
    <property type="project" value="UniProtKB-KW"/>
</dbReference>
<dbReference type="SMART" id="SM00046">
    <property type="entry name" value="DAGKc"/>
    <property type="match status" value="1"/>
</dbReference>
<name>T1KB02_TETUR</name>
<dbReference type="SUPFAM" id="SSF111331">
    <property type="entry name" value="NAD kinase/diacylglycerol kinase-like"/>
    <property type="match status" value="1"/>
</dbReference>
<dbReference type="PANTHER" id="PTHR12358">
    <property type="entry name" value="SPHINGOSINE KINASE"/>
    <property type="match status" value="1"/>
</dbReference>
<dbReference type="OMA" id="QAWSRRI"/>
<evidence type="ECO:0000256" key="5">
    <source>
        <dbReference type="ARBA" id="ARBA00022840"/>
    </source>
</evidence>
<keyword evidence="3" id="KW-0547">Nucleotide-binding</keyword>
<feature type="region of interest" description="Disordered" evidence="8">
    <location>
        <begin position="235"/>
        <end position="287"/>
    </location>
</feature>
<dbReference type="InterPro" id="IPR016064">
    <property type="entry name" value="NAD/diacylglycerol_kinase_sf"/>
</dbReference>
<dbReference type="PANTHER" id="PTHR12358:SF112">
    <property type="entry name" value="LD11247P-RELATED"/>
    <property type="match status" value="1"/>
</dbReference>
<accession>T1KB02</accession>
<dbReference type="InterPro" id="IPR045540">
    <property type="entry name" value="YegS/DAGK_C"/>
</dbReference>
<dbReference type="KEGG" id="tut:107362739"/>
<dbReference type="GO" id="GO:0042981">
    <property type="term" value="P:regulation of apoptotic process"/>
    <property type="evidence" value="ECO:0007669"/>
    <property type="project" value="UniProtKB-ARBA"/>
</dbReference>
<dbReference type="Proteomes" id="UP000015104">
    <property type="component" value="Unassembled WGS sequence"/>
</dbReference>
<organism evidence="10 11">
    <name type="scientific">Tetranychus urticae</name>
    <name type="common">Two-spotted spider mite</name>
    <dbReference type="NCBI Taxonomy" id="32264"/>
    <lineage>
        <taxon>Eukaryota</taxon>
        <taxon>Metazoa</taxon>
        <taxon>Ecdysozoa</taxon>
        <taxon>Arthropoda</taxon>
        <taxon>Chelicerata</taxon>
        <taxon>Arachnida</taxon>
        <taxon>Acari</taxon>
        <taxon>Acariformes</taxon>
        <taxon>Trombidiformes</taxon>
        <taxon>Prostigmata</taxon>
        <taxon>Eleutherengona</taxon>
        <taxon>Raphignathae</taxon>
        <taxon>Tetranychoidea</taxon>
        <taxon>Tetranychidae</taxon>
        <taxon>Tetranychus</taxon>
    </lineage>
</organism>
<evidence type="ECO:0000256" key="7">
    <source>
        <dbReference type="ARBA" id="ARBA00044037"/>
    </source>
</evidence>
<dbReference type="EC" id="2.7.1.91" evidence="7"/>
<keyword evidence="11" id="KW-1185">Reference proteome</keyword>
<reference evidence="10" key="2">
    <citation type="submission" date="2015-06" db="UniProtKB">
        <authorList>
            <consortium name="EnsemblMetazoa"/>
        </authorList>
    </citation>
    <scope>IDENTIFICATION</scope>
</reference>
<dbReference type="FunFam" id="3.40.50.10330:FF:000005">
    <property type="entry name" value="Sphingosine kinase 2"/>
    <property type="match status" value="1"/>
</dbReference>
<dbReference type="EnsemblMetazoa" id="tetur08g02370.1">
    <property type="protein sequence ID" value="tetur08g02370.1"/>
    <property type="gene ID" value="tetur08g02370"/>
</dbReference>